<dbReference type="InterPro" id="IPR006311">
    <property type="entry name" value="TAT_signal"/>
</dbReference>
<reference evidence="1 2" key="1">
    <citation type="submission" date="2017-05" db="EMBL/GenBank/DDBJ databases">
        <authorList>
            <person name="Varghese N."/>
            <person name="Submissions S."/>
        </authorList>
    </citation>
    <scope>NUCLEOTIDE SEQUENCE [LARGE SCALE GENOMIC DNA]</scope>
    <source>
        <strain evidence="1 2">DSM 26001</strain>
    </source>
</reference>
<dbReference type="RefSeq" id="WP_283440822.1">
    <property type="nucleotide sequence ID" value="NZ_FXUL01000002.1"/>
</dbReference>
<comment type="caution">
    <text evidence="1">The sequence shown here is derived from an EMBL/GenBank/DDBJ whole genome shotgun (WGS) entry which is preliminary data.</text>
</comment>
<evidence type="ECO:0000313" key="2">
    <source>
        <dbReference type="Proteomes" id="UP001158049"/>
    </source>
</evidence>
<name>A0ABY1PW51_9BURK</name>
<dbReference type="Proteomes" id="UP001158049">
    <property type="component" value="Unassembled WGS sequence"/>
</dbReference>
<sequence length="64" mass="6853">MAEQTKIARRSFFAGVGLVAAAGVAVKLAPSAAVEALSEQPAEPEGKSYRLSEHVKKYYRTTTI</sequence>
<evidence type="ECO:0000313" key="1">
    <source>
        <dbReference type="EMBL" id="SMP47281.1"/>
    </source>
</evidence>
<protein>
    <submittedName>
        <fullName evidence="1">Formate dehydrogenase region TAT target</fullName>
    </submittedName>
</protein>
<dbReference type="PROSITE" id="PS51318">
    <property type="entry name" value="TAT"/>
    <property type="match status" value="1"/>
</dbReference>
<gene>
    <name evidence="1" type="ORF">SAMN06295970_10210</name>
</gene>
<dbReference type="EMBL" id="FXUL01000002">
    <property type="protein sequence ID" value="SMP47281.1"/>
    <property type="molecule type" value="Genomic_DNA"/>
</dbReference>
<proteinExistence type="predicted"/>
<dbReference type="InterPro" id="IPR014177">
    <property type="entry name" value="Formate_DH_TAT-contain"/>
</dbReference>
<dbReference type="PIRSF" id="PIRSF036704">
    <property type="entry name" value="UCP036704"/>
    <property type="match status" value="1"/>
</dbReference>
<accession>A0ABY1PW51</accession>
<organism evidence="1 2">
    <name type="scientific">Noviherbaspirillum suwonense</name>
    <dbReference type="NCBI Taxonomy" id="1224511"/>
    <lineage>
        <taxon>Bacteria</taxon>
        <taxon>Pseudomonadati</taxon>
        <taxon>Pseudomonadota</taxon>
        <taxon>Betaproteobacteria</taxon>
        <taxon>Burkholderiales</taxon>
        <taxon>Oxalobacteraceae</taxon>
        <taxon>Noviherbaspirillum</taxon>
    </lineage>
</organism>
<keyword evidence="2" id="KW-1185">Reference proteome</keyword>
<dbReference type="NCBIfam" id="TIGR02811">
    <property type="entry name" value="formate_TAT"/>
    <property type="match status" value="1"/>
</dbReference>